<organism evidence="2 3">
    <name type="scientific">Aurantiacibacter zhengii</name>
    <dbReference type="NCBI Taxonomy" id="2307003"/>
    <lineage>
        <taxon>Bacteria</taxon>
        <taxon>Pseudomonadati</taxon>
        <taxon>Pseudomonadota</taxon>
        <taxon>Alphaproteobacteria</taxon>
        <taxon>Sphingomonadales</taxon>
        <taxon>Erythrobacteraceae</taxon>
        <taxon>Aurantiacibacter</taxon>
    </lineage>
</organism>
<keyword evidence="3" id="KW-1185">Reference proteome</keyword>
<feature type="compositionally biased region" description="Low complexity" evidence="1">
    <location>
        <begin position="1"/>
        <end position="10"/>
    </location>
</feature>
<sequence length="103" mass="10676">MFALAACGEEPAPEPAPAEVAAPEPTPSAPAPDEELFAQLYAAACPEAEPVSTSVCRRAMGAETVSCEFGLGEDEYLRNDATLELDETGEAWAIADADAVCSQ</sequence>
<comment type="caution">
    <text evidence="2">The sequence shown here is derived from an EMBL/GenBank/DDBJ whole genome shotgun (WGS) entry which is preliminary data.</text>
</comment>
<dbReference type="EMBL" id="QXFL01000002">
    <property type="protein sequence ID" value="RIV88042.1"/>
    <property type="molecule type" value="Genomic_DNA"/>
</dbReference>
<name>A0A418NVK1_9SPHN</name>
<accession>A0A418NVK1</accession>
<evidence type="ECO:0000256" key="1">
    <source>
        <dbReference type="SAM" id="MobiDB-lite"/>
    </source>
</evidence>
<evidence type="ECO:0000313" key="3">
    <source>
        <dbReference type="Proteomes" id="UP000286576"/>
    </source>
</evidence>
<gene>
    <name evidence="2" type="ORF">D2V07_04185</name>
</gene>
<proteinExistence type="predicted"/>
<dbReference type="AlphaFoldDB" id="A0A418NVK1"/>
<dbReference type="Proteomes" id="UP000286576">
    <property type="component" value="Unassembled WGS sequence"/>
</dbReference>
<protein>
    <submittedName>
        <fullName evidence="2">Uncharacterized protein</fullName>
    </submittedName>
</protein>
<evidence type="ECO:0000313" key="2">
    <source>
        <dbReference type="EMBL" id="RIV88042.1"/>
    </source>
</evidence>
<dbReference type="OrthoDB" id="7409852at2"/>
<feature type="region of interest" description="Disordered" evidence="1">
    <location>
        <begin position="1"/>
        <end position="32"/>
    </location>
</feature>
<reference evidence="2 3" key="1">
    <citation type="submission" date="2018-08" db="EMBL/GenBank/DDBJ databases">
        <title>Erythrobacter zhengii sp.nov., a bacterium isolated from deep-sea sediment.</title>
        <authorList>
            <person name="Fang C."/>
            <person name="Wu Y.-H."/>
            <person name="Sun C."/>
            <person name="Wang H."/>
            <person name="Cheng H."/>
            <person name="Meng F.-X."/>
            <person name="Wang C.-S."/>
            <person name="Xu X.-W."/>
        </authorList>
    </citation>
    <scope>NUCLEOTIDE SEQUENCE [LARGE SCALE GENOMIC DNA]</scope>
    <source>
        <strain evidence="2 3">V18</strain>
    </source>
</reference>